<dbReference type="NCBIfam" id="TIGR00229">
    <property type="entry name" value="sensory_box"/>
    <property type="match status" value="1"/>
</dbReference>
<dbReference type="SMART" id="SM00388">
    <property type="entry name" value="HisKA"/>
    <property type="match status" value="1"/>
</dbReference>
<dbReference type="PROSITE" id="PS50110">
    <property type="entry name" value="RESPONSE_REGULATORY"/>
    <property type="match status" value="1"/>
</dbReference>
<dbReference type="SUPFAM" id="SSF47384">
    <property type="entry name" value="Homodimeric domain of signal transducing histidine kinase"/>
    <property type="match status" value="1"/>
</dbReference>
<dbReference type="CDD" id="cd00082">
    <property type="entry name" value="HisKA"/>
    <property type="match status" value="1"/>
</dbReference>
<dbReference type="InterPro" id="IPR001789">
    <property type="entry name" value="Sig_transdc_resp-reg_receiver"/>
</dbReference>
<dbReference type="InterPro" id="IPR003594">
    <property type="entry name" value="HATPase_dom"/>
</dbReference>
<feature type="compositionally biased region" description="Polar residues" evidence="3">
    <location>
        <begin position="20"/>
        <end position="30"/>
    </location>
</feature>
<feature type="compositionally biased region" description="Polar residues" evidence="3">
    <location>
        <begin position="836"/>
        <end position="849"/>
    </location>
</feature>
<dbReference type="InterPro" id="IPR005467">
    <property type="entry name" value="His_kinase_dom"/>
</dbReference>
<dbReference type="SMART" id="SM00387">
    <property type="entry name" value="HATPase_c"/>
    <property type="match status" value="1"/>
</dbReference>
<evidence type="ECO:0000259" key="5">
    <source>
        <dbReference type="PROSITE" id="PS50110"/>
    </source>
</evidence>
<dbReference type="PRINTS" id="PR00344">
    <property type="entry name" value="BCTRLSENSOR"/>
</dbReference>
<dbReference type="InterPro" id="IPR003661">
    <property type="entry name" value="HisK_dim/P_dom"/>
</dbReference>
<protein>
    <recommendedName>
        <fullName evidence="8">Histidine kinase</fullName>
    </recommendedName>
</protein>
<name>A0AAN7WJZ5_9PEZI</name>
<dbReference type="InterPro" id="IPR004358">
    <property type="entry name" value="Sig_transdc_His_kin-like_C"/>
</dbReference>
<dbReference type="AlphaFoldDB" id="A0AAN7WJZ5"/>
<dbReference type="CDD" id="cd17546">
    <property type="entry name" value="REC_hyHK_CKI1_RcsC-like"/>
    <property type="match status" value="1"/>
</dbReference>
<dbReference type="EMBL" id="JAVRQU010000001">
    <property type="protein sequence ID" value="KAK5708145.1"/>
    <property type="molecule type" value="Genomic_DNA"/>
</dbReference>
<feature type="region of interest" description="Disordered" evidence="3">
    <location>
        <begin position="813"/>
        <end position="860"/>
    </location>
</feature>
<organism evidence="6 7">
    <name type="scientific">Elasticomyces elasticus</name>
    <dbReference type="NCBI Taxonomy" id="574655"/>
    <lineage>
        <taxon>Eukaryota</taxon>
        <taxon>Fungi</taxon>
        <taxon>Dikarya</taxon>
        <taxon>Ascomycota</taxon>
        <taxon>Pezizomycotina</taxon>
        <taxon>Dothideomycetes</taxon>
        <taxon>Dothideomycetidae</taxon>
        <taxon>Mycosphaerellales</taxon>
        <taxon>Teratosphaeriaceae</taxon>
        <taxon>Elasticomyces</taxon>
    </lineage>
</organism>
<comment type="caution">
    <text evidence="6">The sequence shown here is derived from an EMBL/GenBank/DDBJ whole genome shotgun (WGS) entry which is preliminary data.</text>
</comment>
<dbReference type="PROSITE" id="PS50109">
    <property type="entry name" value="HIS_KIN"/>
    <property type="match status" value="1"/>
</dbReference>
<dbReference type="InterPro" id="IPR036890">
    <property type="entry name" value="HATPase_C_sf"/>
</dbReference>
<proteinExistence type="predicted"/>
<dbReference type="Pfam" id="PF00072">
    <property type="entry name" value="Response_reg"/>
    <property type="match status" value="1"/>
</dbReference>
<feature type="region of interest" description="Disordered" evidence="3">
    <location>
        <begin position="1"/>
        <end position="30"/>
    </location>
</feature>
<dbReference type="Gene3D" id="3.30.450.20">
    <property type="entry name" value="PAS domain"/>
    <property type="match status" value="2"/>
</dbReference>
<dbReference type="SUPFAM" id="SSF55874">
    <property type="entry name" value="ATPase domain of HSP90 chaperone/DNA topoisomerase II/histidine kinase"/>
    <property type="match status" value="1"/>
</dbReference>
<feature type="modified residue" description="4-aspartylphosphate" evidence="2">
    <location>
        <position position="930"/>
    </location>
</feature>
<dbReference type="InterPro" id="IPR011006">
    <property type="entry name" value="CheY-like_superfamily"/>
</dbReference>
<dbReference type="InterPro" id="IPR035965">
    <property type="entry name" value="PAS-like_dom_sf"/>
</dbReference>
<dbReference type="SMART" id="SM00448">
    <property type="entry name" value="REC"/>
    <property type="match status" value="1"/>
</dbReference>
<evidence type="ECO:0000256" key="3">
    <source>
        <dbReference type="SAM" id="MobiDB-lite"/>
    </source>
</evidence>
<dbReference type="SUPFAM" id="SSF55785">
    <property type="entry name" value="PYP-like sensor domain (PAS domain)"/>
    <property type="match status" value="1"/>
</dbReference>
<dbReference type="SUPFAM" id="SSF52172">
    <property type="entry name" value="CheY-like"/>
    <property type="match status" value="1"/>
</dbReference>
<dbReference type="Pfam" id="PF02518">
    <property type="entry name" value="HATPase_c"/>
    <property type="match status" value="1"/>
</dbReference>
<accession>A0AAN7WJZ5</accession>
<gene>
    <name evidence="6" type="ORF">LTR97_000685</name>
</gene>
<evidence type="ECO:0000313" key="6">
    <source>
        <dbReference type="EMBL" id="KAK5708145.1"/>
    </source>
</evidence>
<dbReference type="Gene3D" id="3.30.565.10">
    <property type="entry name" value="Histidine kinase-like ATPase, C-terminal domain"/>
    <property type="match status" value="1"/>
</dbReference>
<dbReference type="InterPro" id="IPR050956">
    <property type="entry name" value="2C_system_His_kinase"/>
</dbReference>
<reference evidence="6" key="1">
    <citation type="submission" date="2023-08" db="EMBL/GenBank/DDBJ databases">
        <title>Black Yeasts Isolated from many extreme environments.</title>
        <authorList>
            <person name="Coleine C."/>
            <person name="Stajich J.E."/>
            <person name="Selbmann L."/>
        </authorList>
    </citation>
    <scope>NUCLEOTIDE SEQUENCE</scope>
    <source>
        <strain evidence="6">CCFEE 5810</strain>
    </source>
</reference>
<dbReference type="PANTHER" id="PTHR43719:SF60">
    <property type="entry name" value="HISTIDINE KINASE G2"/>
    <property type="match status" value="1"/>
</dbReference>
<evidence type="ECO:0000313" key="7">
    <source>
        <dbReference type="Proteomes" id="UP001310594"/>
    </source>
</evidence>
<evidence type="ECO:0008006" key="8">
    <source>
        <dbReference type="Google" id="ProtNLM"/>
    </source>
</evidence>
<dbReference type="Gene3D" id="3.40.50.2300">
    <property type="match status" value="1"/>
</dbReference>
<evidence type="ECO:0000256" key="1">
    <source>
        <dbReference type="ARBA" id="ARBA00022553"/>
    </source>
</evidence>
<dbReference type="GO" id="GO:0000155">
    <property type="term" value="F:phosphorelay sensor kinase activity"/>
    <property type="evidence" value="ECO:0007669"/>
    <property type="project" value="InterPro"/>
</dbReference>
<keyword evidence="1 2" id="KW-0597">Phosphoprotein</keyword>
<dbReference type="Gene3D" id="1.10.287.130">
    <property type="match status" value="1"/>
</dbReference>
<dbReference type="InterPro" id="IPR000014">
    <property type="entry name" value="PAS"/>
</dbReference>
<evidence type="ECO:0000256" key="2">
    <source>
        <dbReference type="PROSITE-ProRule" id="PRU00169"/>
    </source>
</evidence>
<dbReference type="InterPro" id="IPR036097">
    <property type="entry name" value="HisK_dim/P_sf"/>
</dbReference>
<feature type="domain" description="Response regulatory" evidence="5">
    <location>
        <begin position="867"/>
        <end position="1001"/>
    </location>
</feature>
<dbReference type="Proteomes" id="UP001310594">
    <property type="component" value="Unassembled WGS sequence"/>
</dbReference>
<evidence type="ECO:0000259" key="4">
    <source>
        <dbReference type="PROSITE" id="PS50109"/>
    </source>
</evidence>
<feature type="domain" description="Histidine kinase" evidence="4">
    <location>
        <begin position="533"/>
        <end position="807"/>
    </location>
</feature>
<sequence length="1012" mass="112430">MPPFEPIADCAEPSPGDHTGSANAQGSKSWTDSIPKTAHNSLFLNYDWSSTTLGPVDEWGPALRLYASMIFADNRGAVLWWGDDRVAFYNEEYVANLGGIHPYLMGRSFCKAFPEIAHIIRPKFDQAVATGRTVNQDDQALYLERHGYIEESYFYGQFIPVRGDSGEIEGIYNSVQESTARVLLERRRQCINRLAAIPTLPIGETLQRFIEALRSNPLDIPIALLYSLDELSAEGSTNLRLCGSIGIPKGHRCAPLEANLETAQNGLVPYLRQAKLTGKPQVLSRSDGSLQKCEHLFDGVEWGGFGEPSRHIVIQPLQIGGTVLGFYVQGTNPRRPYDDATRASVADLVRQMEVTWINAITTQQAQLREQMLEKRATDSENRLRHMAQYAPVGMVQTGLDSKIQWANDQFYEITGHDRSKPDLSEFMQVLAEEERGPTTAFVEELLKGGPRVVKEIRLNRAWTPPIKDDDGEGGLCSAWMLVVTFPLMENGKPKLIMGYILDISQQKWAETVQRRNAAAATLAKRRQEEFIDSTSHEMRNPLSAITQLADGIANSLQDVTQEDKLEIWRSAARESVAAATTILACAAHQKRVIDDVLILSRLESQMLSIAPVVAQPSRVVSDTVRMFSGEIHMNGIEIEATRDDTNGIWKADWVLMDTSRLTQVLINLISNGIKFTASRPTRKISVLYGQQAQRPPNLKTIFGDLEWIPSRHPETPNIALPDLAEDEEKVYVYFCVQDTGPGLTEEQRDRLFQRFSQATSKTHITYGGSGLGLYISRELAEKQGGGVGVASKPDEGSVFAFYIETRAAKPPKHLPLERPIFTSRSSKTANHDLPRRTSSNPEIANGSASSEHRNSPPDAVHQQNGFHIILVEDNVVNQKVLARQLQKAKCTVTVANHGIEALEVLDSASGSTSSAGDHTHWRHVDVILMDVEMPEMDGLQCTRRIRKLEREGKITRHLPIIATTANVRQEQKNEALSAGVDSVLSKPFTVSEVLGKIREVITLVKRNEGTVA</sequence>
<dbReference type="Pfam" id="PF00512">
    <property type="entry name" value="HisKA"/>
    <property type="match status" value="1"/>
</dbReference>
<dbReference type="PANTHER" id="PTHR43719">
    <property type="entry name" value="TWO-COMPONENT HISTIDINE KINASE"/>
    <property type="match status" value="1"/>
</dbReference>